<evidence type="ECO:0000313" key="1">
    <source>
        <dbReference type="EMBL" id="MDW9253755.1"/>
    </source>
</evidence>
<evidence type="ECO:0000313" key="2">
    <source>
        <dbReference type="Proteomes" id="UP001272137"/>
    </source>
</evidence>
<accession>A0AAW9CSS2</accession>
<organism evidence="1 2">
    <name type="scientific">Burkholderia thailandensis</name>
    <dbReference type="NCBI Taxonomy" id="57975"/>
    <lineage>
        <taxon>Bacteria</taxon>
        <taxon>Pseudomonadati</taxon>
        <taxon>Pseudomonadota</taxon>
        <taxon>Betaproteobacteria</taxon>
        <taxon>Burkholderiales</taxon>
        <taxon>Burkholderiaceae</taxon>
        <taxon>Burkholderia</taxon>
        <taxon>pseudomallei group</taxon>
    </lineage>
</organism>
<gene>
    <name evidence="1" type="ORF">C7S16_3456</name>
</gene>
<dbReference type="EMBL" id="QXCT01000002">
    <property type="protein sequence ID" value="MDW9253755.1"/>
    <property type="molecule type" value="Genomic_DNA"/>
</dbReference>
<reference evidence="1" key="1">
    <citation type="submission" date="2018-08" db="EMBL/GenBank/DDBJ databases">
        <title>Identification of Burkholderia cepacia strains that express a Burkholderia pseudomallei-like capsular polysaccharide.</title>
        <authorList>
            <person name="Burtnick M.N."/>
            <person name="Vongsouvath M."/>
            <person name="Newton P."/>
            <person name="Wuthiekanun V."/>
            <person name="Limmathurotsakul D."/>
            <person name="Brett P.J."/>
            <person name="Chantratita N."/>
            <person name="Dance D.A."/>
        </authorList>
    </citation>
    <scope>NUCLEOTIDE SEQUENCE</scope>
    <source>
        <strain evidence="1">SBXCC001</strain>
    </source>
</reference>
<sequence>MAAFQIWSQSRGKRWYDMVNHCYVEEESIPAEDRYSFWDDAKRWQLILTP</sequence>
<name>A0AAW9CSS2_BURTH</name>
<dbReference type="AlphaFoldDB" id="A0AAW9CSS2"/>
<dbReference type="Proteomes" id="UP001272137">
    <property type="component" value="Unassembled WGS sequence"/>
</dbReference>
<proteinExistence type="predicted"/>
<protein>
    <submittedName>
        <fullName evidence="1">Uncharacterized protein</fullName>
    </submittedName>
</protein>
<comment type="caution">
    <text evidence="1">The sequence shown here is derived from an EMBL/GenBank/DDBJ whole genome shotgun (WGS) entry which is preliminary data.</text>
</comment>